<dbReference type="Pfam" id="PF01935">
    <property type="entry name" value="DUF87"/>
    <property type="match status" value="1"/>
</dbReference>
<evidence type="ECO:0000313" key="3">
    <source>
        <dbReference type="Proteomes" id="UP001500367"/>
    </source>
</evidence>
<dbReference type="PANTHER" id="PTHR30121">
    <property type="entry name" value="UNCHARACTERIZED PROTEIN YJGR-RELATED"/>
    <property type="match status" value="1"/>
</dbReference>
<dbReference type="RefSeq" id="WP_344816537.1">
    <property type="nucleotide sequence ID" value="NZ_BAABCT010000005.1"/>
</dbReference>
<sequence>MKTLETNLRVAEAVGPKMDQLRLEFETILNLEKYEFDNKPVSVKGNAKFMRISLLAALSLNDNRTEEFKDLIMTSNSIHATLFTVHNLANTLNTLIHHRYAHLNINWDDNITRSKIICFEILKGADYLLKDENLSKWISFTGSKTGNSGGIPHLNLNIGEYADDIPAFLDMNSNAITNTQILIAGTTGSGKSNLLAVLMNEIRSISIETSYPVNFLFFDYKGEFSDIANNHWLNHFAIDRSSILDPMAEPLPFTPFKNFVNATQNEINIYSTEMANALCAIDRATISANMSNRLSEAIIDAYKQTKGKPISFQLMLDCYTDLQPSNEKEKVDSVKSVLNQLVRSNLFLNEDKIDLINNSFIIKMDKCPKDGPISKAIVYFIVSKLNNIYENIPAQANDGSKVQLRHFTIIDEAHYMLDFENKPLKDLIAVGRNKGMSIILATQNMDAYKSKYFDFYANAQYPLIMKQQSINDAVLKDMYGVAGNDLVEIKQAIAGLQKGELIIKNNEAIVLGMGKRYKKILVRHLI</sequence>
<proteinExistence type="predicted"/>
<dbReference type="InterPro" id="IPR002789">
    <property type="entry name" value="HerA_central"/>
</dbReference>
<keyword evidence="3" id="KW-1185">Reference proteome</keyword>
<evidence type="ECO:0000313" key="2">
    <source>
        <dbReference type="EMBL" id="GAA4074182.1"/>
    </source>
</evidence>
<dbReference type="SUPFAM" id="SSF52540">
    <property type="entry name" value="P-loop containing nucleoside triphosphate hydrolases"/>
    <property type="match status" value="1"/>
</dbReference>
<accession>A0ABP7VUF5</accession>
<dbReference type="EMBL" id="BAABCT010000005">
    <property type="protein sequence ID" value="GAA4074182.1"/>
    <property type="molecule type" value="Genomic_DNA"/>
</dbReference>
<dbReference type="PANTHER" id="PTHR30121:SF6">
    <property type="entry name" value="SLR6007 PROTEIN"/>
    <property type="match status" value="1"/>
</dbReference>
<reference evidence="3" key="1">
    <citation type="journal article" date="2019" name="Int. J. Syst. Evol. Microbiol.">
        <title>The Global Catalogue of Microorganisms (GCM) 10K type strain sequencing project: providing services to taxonomists for standard genome sequencing and annotation.</title>
        <authorList>
            <consortium name="The Broad Institute Genomics Platform"/>
            <consortium name="The Broad Institute Genome Sequencing Center for Infectious Disease"/>
            <person name="Wu L."/>
            <person name="Ma J."/>
        </authorList>
    </citation>
    <scope>NUCLEOTIDE SEQUENCE [LARGE SCALE GENOMIC DNA]</scope>
    <source>
        <strain evidence="3">JCM 17069</strain>
    </source>
</reference>
<gene>
    <name evidence="2" type="ORF">GCM10022389_19660</name>
</gene>
<organism evidence="2 3">
    <name type="scientific">Flavobacterium cheonanense</name>
    <dbReference type="NCBI Taxonomy" id="706183"/>
    <lineage>
        <taxon>Bacteria</taxon>
        <taxon>Pseudomonadati</taxon>
        <taxon>Bacteroidota</taxon>
        <taxon>Flavobacteriia</taxon>
        <taxon>Flavobacteriales</taxon>
        <taxon>Flavobacteriaceae</taxon>
        <taxon>Flavobacterium</taxon>
    </lineage>
</organism>
<dbReference type="InterPro" id="IPR027417">
    <property type="entry name" value="P-loop_NTPase"/>
</dbReference>
<dbReference type="InterPro" id="IPR051162">
    <property type="entry name" value="T4SS_component"/>
</dbReference>
<feature type="domain" description="Helicase HerA central" evidence="1">
    <location>
        <begin position="157"/>
        <end position="348"/>
    </location>
</feature>
<name>A0ABP7VUF5_9FLAO</name>
<dbReference type="Proteomes" id="UP001500367">
    <property type="component" value="Unassembled WGS sequence"/>
</dbReference>
<dbReference type="Gene3D" id="3.40.50.300">
    <property type="entry name" value="P-loop containing nucleotide triphosphate hydrolases"/>
    <property type="match status" value="2"/>
</dbReference>
<evidence type="ECO:0000259" key="1">
    <source>
        <dbReference type="Pfam" id="PF01935"/>
    </source>
</evidence>
<protein>
    <submittedName>
        <fullName evidence="2">DUF87 domain-containing protein</fullName>
    </submittedName>
</protein>
<comment type="caution">
    <text evidence="2">The sequence shown here is derived from an EMBL/GenBank/DDBJ whole genome shotgun (WGS) entry which is preliminary data.</text>
</comment>